<evidence type="ECO:0000256" key="5">
    <source>
        <dbReference type="ARBA" id="ARBA00023242"/>
    </source>
</evidence>
<evidence type="ECO:0000256" key="4">
    <source>
        <dbReference type="ARBA" id="ARBA00022833"/>
    </source>
</evidence>
<feature type="compositionally biased region" description="Polar residues" evidence="6">
    <location>
        <begin position="230"/>
        <end position="242"/>
    </location>
</feature>
<dbReference type="SUPFAM" id="SSF53098">
    <property type="entry name" value="Ribonuclease H-like"/>
    <property type="match status" value="1"/>
</dbReference>
<keyword evidence="3" id="KW-0863">Zinc-finger</keyword>
<sequence>MANPEAEAALWTSSMSVSCYVLRLYDYLKPRVVKELSHALSKIHVSFDGWTTNGGKPGYLCIVVHYVDARGNLQDLPIALLQLTGAHSGQKIAEVVLKTLDLFSINAQTVGYFLLDNASNNDLAVAAISQKLGFSASDRRPRCGPHTLNLVGQRLLWGQDEDAYDNEKRELADETESMGEWRRDGPLGVLLSVINCIKTPQQYELFSSLQTLAHRELPADAPEEHRPSSRAGTRTTLALSAL</sequence>
<evidence type="ECO:0000256" key="1">
    <source>
        <dbReference type="ARBA" id="ARBA00004123"/>
    </source>
</evidence>
<dbReference type="PANTHER" id="PTHR46481:SF10">
    <property type="entry name" value="ZINC FINGER BED DOMAIN-CONTAINING PROTEIN 39"/>
    <property type="match status" value="1"/>
</dbReference>
<evidence type="ECO:0000256" key="2">
    <source>
        <dbReference type="ARBA" id="ARBA00022723"/>
    </source>
</evidence>
<dbReference type="STRING" id="183478.A0A364MT26"/>
<keyword evidence="5" id="KW-0539">Nucleus</keyword>
<dbReference type="GO" id="GO:0008270">
    <property type="term" value="F:zinc ion binding"/>
    <property type="evidence" value="ECO:0007669"/>
    <property type="project" value="UniProtKB-KW"/>
</dbReference>
<evidence type="ECO:0000256" key="3">
    <source>
        <dbReference type="ARBA" id="ARBA00022771"/>
    </source>
</evidence>
<dbReference type="InterPro" id="IPR012337">
    <property type="entry name" value="RNaseH-like_sf"/>
</dbReference>
<name>A0A364MT26_STELY</name>
<reference evidence="8" key="1">
    <citation type="submission" date="2018-05" db="EMBL/GenBank/DDBJ databases">
        <title>Draft genome sequence of Stemphylium lycopersici strain CIDEFI 213.</title>
        <authorList>
            <person name="Medina R."/>
            <person name="Franco M.E.E."/>
            <person name="Lucentini C.G."/>
            <person name="Saparrat M.C.N."/>
            <person name="Balatti P.A."/>
        </authorList>
    </citation>
    <scope>NUCLEOTIDE SEQUENCE [LARGE SCALE GENOMIC DNA]</scope>
    <source>
        <strain evidence="8">CIDEFI 213</strain>
    </source>
</reference>
<organism evidence="7 8">
    <name type="scientific">Stemphylium lycopersici</name>
    <name type="common">Tomato gray leaf spot disease fungus</name>
    <name type="synonym">Thyrospora lycopersici</name>
    <dbReference type="NCBI Taxonomy" id="183478"/>
    <lineage>
        <taxon>Eukaryota</taxon>
        <taxon>Fungi</taxon>
        <taxon>Dikarya</taxon>
        <taxon>Ascomycota</taxon>
        <taxon>Pezizomycotina</taxon>
        <taxon>Dothideomycetes</taxon>
        <taxon>Pleosporomycetidae</taxon>
        <taxon>Pleosporales</taxon>
        <taxon>Pleosporineae</taxon>
        <taxon>Pleosporaceae</taxon>
        <taxon>Stemphylium</taxon>
    </lineage>
</organism>
<comment type="caution">
    <text evidence="7">The sequence shown here is derived from an EMBL/GenBank/DDBJ whole genome shotgun (WGS) entry which is preliminary data.</text>
</comment>
<feature type="compositionally biased region" description="Basic and acidic residues" evidence="6">
    <location>
        <begin position="217"/>
        <end position="227"/>
    </location>
</feature>
<feature type="region of interest" description="Disordered" evidence="6">
    <location>
        <begin position="217"/>
        <end position="242"/>
    </location>
</feature>
<evidence type="ECO:0000313" key="7">
    <source>
        <dbReference type="EMBL" id="RAR02106.1"/>
    </source>
</evidence>
<dbReference type="InterPro" id="IPR052035">
    <property type="entry name" value="ZnF_BED_domain_contain"/>
</dbReference>
<gene>
    <name evidence="7" type="ORF">DDE83_008687</name>
</gene>
<evidence type="ECO:0000313" key="8">
    <source>
        <dbReference type="Proteomes" id="UP000249619"/>
    </source>
</evidence>
<dbReference type="OrthoDB" id="3693538at2759"/>
<accession>A0A364MT26</accession>
<dbReference type="EMBL" id="QGDH01000230">
    <property type="protein sequence ID" value="RAR02106.1"/>
    <property type="molecule type" value="Genomic_DNA"/>
</dbReference>
<keyword evidence="4" id="KW-0862">Zinc</keyword>
<dbReference type="PANTHER" id="PTHR46481">
    <property type="entry name" value="ZINC FINGER BED DOMAIN-CONTAINING PROTEIN 4"/>
    <property type="match status" value="1"/>
</dbReference>
<dbReference type="GO" id="GO:0005634">
    <property type="term" value="C:nucleus"/>
    <property type="evidence" value="ECO:0007669"/>
    <property type="project" value="UniProtKB-SubCell"/>
</dbReference>
<keyword evidence="8" id="KW-1185">Reference proteome</keyword>
<proteinExistence type="predicted"/>
<evidence type="ECO:0000256" key="6">
    <source>
        <dbReference type="SAM" id="MobiDB-lite"/>
    </source>
</evidence>
<dbReference type="AlphaFoldDB" id="A0A364MT26"/>
<protein>
    <submittedName>
        <fullName evidence="7">Hat domain-containing protein</fullName>
    </submittedName>
</protein>
<comment type="subcellular location">
    <subcellularLocation>
        <location evidence="1">Nucleus</location>
    </subcellularLocation>
</comment>
<keyword evidence="2" id="KW-0479">Metal-binding</keyword>
<dbReference type="Proteomes" id="UP000249619">
    <property type="component" value="Unassembled WGS sequence"/>
</dbReference>